<feature type="compositionally biased region" description="Low complexity" evidence="1">
    <location>
        <begin position="40"/>
        <end position="50"/>
    </location>
</feature>
<accession>A0A1Q9DU38</accession>
<dbReference type="OrthoDB" id="417271at2759"/>
<evidence type="ECO:0000313" key="3">
    <source>
        <dbReference type="EMBL" id="OLP98693.1"/>
    </source>
</evidence>
<proteinExistence type="predicted"/>
<evidence type="ECO:0008006" key="5">
    <source>
        <dbReference type="Google" id="ProtNLM"/>
    </source>
</evidence>
<keyword evidence="4" id="KW-1185">Reference proteome</keyword>
<feature type="signal peptide" evidence="2">
    <location>
        <begin position="1"/>
        <end position="21"/>
    </location>
</feature>
<evidence type="ECO:0000313" key="4">
    <source>
        <dbReference type="Proteomes" id="UP000186817"/>
    </source>
</evidence>
<reference evidence="3 4" key="1">
    <citation type="submission" date="2016-02" db="EMBL/GenBank/DDBJ databases">
        <title>Genome analysis of coral dinoflagellate symbionts highlights evolutionary adaptations to a symbiotic lifestyle.</title>
        <authorList>
            <person name="Aranda M."/>
            <person name="Li Y."/>
            <person name="Liew Y.J."/>
            <person name="Baumgarten S."/>
            <person name="Simakov O."/>
            <person name="Wilson M."/>
            <person name="Piel J."/>
            <person name="Ashoor H."/>
            <person name="Bougouffa S."/>
            <person name="Bajic V.B."/>
            <person name="Ryu T."/>
            <person name="Ravasi T."/>
            <person name="Bayer T."/>
            <person name="Micklem G."/>
            <person name="Kim H."/>
            <person name="Bhak J."/>
            <person name="Lajeunesse T.C."/>
            <person name="Voolstra C.R."/>
        </authorList>
    </citation>
    <scope>NUCLEOTIDE SEQUENCE [LARGE SCALE GENOMIC DNA]</scope>
    <source>
        <strain evidence="3 4">CCMP2467</strain>
    </source>
</reference>
<dbReference type="AlphaFoldDB" id="A0A1Q9DU38"/>
<sequence length="281" mass="32101">MHPRIWHLWLWAAATWSPLSCTETSCGQDEDQHCLLQSASSLAPEQSSSQDPAYDIRDLRPRTPKRRRRGLDLDVSKSDRDGFRARGNLIRDLGCWPLDPEDEDGRQDATFHDRTCVHYKGPGRCRSGFPFFRFAMPEGMDSRECPRFCMSKGLDMSGIIDIDKKGFECRCGATMLNAAAWQRRLPRRSVLLDFTAKVAIDSPRCRILVFRYAGHFEHGGLPKSRMGINDHDRDYMMSVALGHGHHDHGSVDSDEAYLCRSYCFLMLVCCICICFCSYECK</sequence>
<comment type="caution">
    <text evidence="3">The sequence shown here is derived from an EMBL/GenBank/DDBJ whole genome shotgun (WGS) entry which is preliminary data.</text>
</comment>
<keyword evidence="2" id="KW-0732">Signal</keyword>
<organism evidence="3 4">
    <name type="scientific">Symbiodinium microadriaticum</name>
    <name type="common">Dinoflagellate</name>
    <name type="synonym">Zooxanthella microadriatica</name>
    <dbReference type="NCBI Taxonomy" id="2951"/>
    <lineage>
        <taxon>Eukaryota</taxon>
        <taxon>Sar</taxon>
        <taxon>Alveolata</taxon>
        <taxon>Dinophyceae</taxon>
        <taxon>Suessiales</taxon>
        <taxon>Symbiodiniaceae</taxon>
        <taxon>Symbiodinium</taxon>
    </lineage>
</organism>
<protein>
    <recommendedName>
        <fullName evidence="5">WSC domain-containing protein</fullName>
    </recommendedName>
</protein>
<name>A0A1Q9DU38_SYMMI</name>
<feature type="chain" id="PRO_5012864539" description="WSC domain-containing protein" evidence="2">
    <location>
        <begin position="22"/>
        <end position="281"/>
    </location>
</feature>
<evidence type="ECO:0000256" key="1">
    <source>
        <dbReference type="SAM" id="MobiDB-lite"/>
    </source>
</evidence>
<dbReference type="Proteomes" id="UP000186817">
    <property type="component" value="Unassembled WGS sequence"/>
</dbReference>
<gene>
    <name evidence="3" type="ORF">AK812_SmicGene18803</name>
</gene>
<dbReference type="EMBL" id="LSRX01000388">
    <property type="protein sequence ID" value="OLP98693.1"/>
    <property type="molecule type" value="Genomic_DNA"/>
</dbReference>
<feature type="region of interest" description="Disordered" evidence="1">
    <location>
        <begin position="40"/>
        <end position="73"/>
    </location>
</feature>
<evidence type="ECO:0000256" key="2">
    <source>
        <dbReference type="SAM" id="SignalP"/>
    </source>
</evidence>